<keyword evidence="3" id="KW-1185">Reference proteome</keyword>
<dbReference type="Gene3D" id="3.40.50.620">
    <property type="entry name" value="HUPs"/>
    <property type="match status" value="1"/>
</dbReference>
<dbReference type="EMBL" id="BSYO01000034">
    <property type="protein sequence ID" value="GMH28398.1"/>
    <property type="molecule type" value="Genomic_DNA"/>
</dbReference>
<dbReference type="Pfam" id="PF00582">
    <property type="entry name" value="Usp"/>
    <property type="match status" value="1"/>
</dbReference>
<accession>A0AAD3TE91</accession>
<dbReference type="PANTHER" id="PTHR47867:SF1">
    <property type="entry name" value="ADENINE NUCLEOTIDE ALPHA HYDROLASES-LIKE SUPERFAMILY PROTEIN"/>
    <property type="match status" value="1"/>
</dbReference>
<protein>
    <recommendedName>
        <fullName evidence="1">UspA domain-containing protein</fullName>
    </recommendedName>
</protein>
<dbReference type="PANTHER" id="PTHR47867">
    <property type="entry name" value="ADENINE NUCLEOTIDE ALPHA HYDROLASES-LIKE SUPERFAMILY PROTEIN"/>
    <property type="match status" value="1"/>
</dbReference>
<dbReference type="SUPFAM" id="SSF52402">
    <property type="entry name" value="Adenine nucleotide alpha hydrolases-like"/>
    <property type="match status" value="1"/>
</dbReference>
<proteinExistence type="predicted"/>
<feature type="domain" description="UspA" evidence="1">
    <location>
        <begin position="12"/>
        <end position="166"/>
    </location>
</feature>
<dbReference type="InterPro" id="IPR006016">
    <property type="entry name" value="UspA"/>
</dbReference>
<evidence type="ECO:0000259" key="1">
    <source>
        <dbReference type="Pfam" id="PF00582"/>
    </source>
</evidence>
<organism evidence="2 3">
    <name type="scientific">Nepenthes gracilis</name>
    <name type="common">Slender pitcher plant</name>
    <dbReference type="NCBI Taxonomy" id="150966"/>
    <lineage>
        <taxon>Eukaryota</taxon>
        <taxon>Viridiplantae</taxon>
        <taxon>Streptophyta</taxon>
        <taxon>Embryophyta</taxon>
        <taxon>Tracheophyta</taxon>
        <taxon>Spermatophyta</taxon>
        <taxon>Magnoliopsida</taxon>
        <taxon>eudicotyledons</taxon>
        <taxon>Gunneridae</taxon>
        <taxon>Pentapetalae</taxon>
        <taxon>Caryophyllales</taxon>
        <taxon>Nepenthaceae</taxon>
        <taxon>Nepenthes</taxon>
    </lineage>
</organism>
<gene>
    <name evidence="2" type="ORF">Nepgr_030241</name>
</gene>
<name>A0AAD3TE91_NEPGR</name>
<evidence type="ECO:0000313" key="3">
    <source>
        <dbReference type="Proteomes" id="UP001279734"/>
    </source>
</evidence>
<dbReference type="Proteomes" id="UP001279734">
    <property type="component" value="Unassembled WGS sequence"/>
</dbReference>
<comment type="caution">
    <text evidence="2">The sequence shown here is derived from an EMBL/GenBank/DDBJ whole genome shotgun (WGS) entry which is preliminary data.</text>
</comment>
<dbReference type="InterPro" id="IPR014729">
    <property type="entry name" value="Rossmann-like_a/b/a_fold"/>
</dbReference>
<reference evidence="2" key="1">
    <citation type="submission" date="2023-05" db="EMBL/GenBank/DDBJ databases">
        <title>Nepenthes gracilis genome sequencing.</title>
        <authorList>
            <person name="Fukushima K."/>
        </authorList>
    </citation>
    <scope>NUCLEOTIDE SEQUENCE</scope>
    <source>
        <strain evidence="2">SING2019-196</strain>
    </source>
</reference>
<sequence>MEGTGGGTAATRRIMVVADPSRESAAALQYALSHAVLAKDELILMHVTNTNQKRSTLSTLFRRQPVLMPEPSSSSSSSSAFDFAFSSAAPLPSAERGGGGGGRDADFLEVMKRACESALPKLRVHVEMAEQGTMDKAATILFRSKALKVDLLIIGQRRSLSSVILGPRLGGGAALKGAKPVDTAEFLIENSPCTCVGVQKKGQNAGYLLNTKTHKNFWLLA</sequence>
<evidence type="ECO:0000313" key="2">
    <source>
        <dbReference type="EMBL" id="GMH28398.1"/>
    </source>
</evidence>
<dbReference type="CDD" id="cd00293">
    <property type="entry name" value="USP-like"/>
    <property type="match status" value="1"/>
</dbReference>
<dbReference type="AlphaFoldDB" id="A0AAD3TE91"/>